<feature type="repeat" description="WD" evidence="6">
    <location>
        <begin position="740"/>
        <end position="771"/>
    </location>
</feature>
<dbReference type="InterPro" id="IPR005617">
    <property type="entry name" value="Groucho/TLE_N"/>
</dbReference>
<dbReference type="EMBL" id="VCGU01000011">
    <property type="protein sequence ID" value="TRY67558.1"/>
    <property type="molecule type" value="Genomic_DNA"/>
</dbReference>
<comment type="subcellular location">
    <subcellularLocation>
        <location evidence="1">Nucleus</location>
    </subcellularLocation>
</comment>
<dbReference type="InterPro" id="IPR001680">
    <property type="entry name" value="WD40_rpt"/>
</dbReference>
<dbReference type="SMART" id="SM00320">
    <property type="entry name" value="WD40"/>
    <property type="match status" value="7"/>
</dbReference>
<feature type="repeat" description="WD" evidence="6">
    <location>
        <begin position="579"/>
        <end position="605"/>
    </location>
</feature>
<evidence type="ECO:0000259" key="9">
    <source>
        <dbReference type="Pfam" id="PF03920"/>
    </source>
</evidence>
<feature type="compositionally biased region" description="Basic and acidic residues" evidence="8">
    <location>
        <begin position="348"/>
        <end position="359"/>
    </location>
</feature>
<keyword evidence="4" id="KW-0677">Repeat</keyword>
<feature type="compositionally biased region" description="Low complexity" evidence="8">
    <location>
        <begin position="286"/>
        <end position="303"/>
    </location>
</feature>
<dbReference type="PROSITE" id="PS00678">
    <property type="entry name" value="WD_REPEATS_1"/>
    <property type="match status" value="2"/>
</dbReference>
<dbReference type="CDD" id="cd00200">
    <property type="entry name" value="WD40"/>
    <property type="match status" value="1"/>
</dbReference>
<feature type="domain" description="Groucho/TLE N-terminal Q-rich" evidence="9">
    <location>
        <begin position="69"/>
        <end position="177"/>
    </location>
</feature>
<comment type="similarity">
    <text evidence="2">Belongs to the WD repeat Groucho/TLE family.</text>
</comment>
<feature type="compositionally biased region" description="Basic and acidic residues" evidence="8">
    <location>
        <begin position="263"/>
        <end position="272"/>
    </location>
</feature>
<dbReference type="InterPro" id="IPR036322">
    <property type="entry name" value="WD40_repeat_dom_sf"/>
</dbReference>
<dbReference type="PROSITE" id="PS50294">
    <property type="entry name" value="WD_REPEATS_REGION"/>
    <property type="match status" value="1"/>
</dbReference>
<feature type="compositionally biased region" description="Basic and acidic residues" evidence="8">
    <location>
        <begin position="307"/>
        <end position="337"/>
    </location>
</feature>
<dbReference type="InterPro" id="IPR015943">
    <property type="entry name" value="WD40/YVTN_repeat-like_dom_sf"/>
</dbReference>
<feature type="coiled-coil region" evidence="7">
    <location>
        <begin position="77"/>
        <end position="111"/>
    </location>
</feature>
<dbReference type="InterPro" id="IPR019775">
    <property type="entry name" value="WD40_repeat_CS"/>
</dbReference>
<dbReference type="GO" id="GO:0090090">
    <property type="term" value="P:negative regulation of canonical Wnt signaling pathway"/>
    <property type="evidence" value="ECO:0007669"/>
    <property type="project" value="TreeGrafter"/>
</dbReference>
<evidence type="ECO:0000313" key="11">
    <source>
        <dbReference type="Proteomes" id="UP000318571"/>
    </source>
</evidence>
<dbReference type="GO" id="GO:0003714">
    <property type="term" value="F:transcription corepressor activity"/>
    <property type="evidence" value="ECO:0007669"/>
    <property type="project" value="TreeGrafter"/>
</dbReference>
<dbReference type="STRING" id="6832.A0A553NQ40"/>
<gene>
    <name evidence="10" type="ORF">TCAL_03304</name>
</gene>
<evidence type="ECO:0000256" key="6">
    <source>
        <dbReference type="PROSITE-ProRule" id="PRU00221"/>
    </source>
</evidence>
<feature type="repeat" description="WD" evidence="6">
    <location>
        <begin position="658"/>
        <end position="699"/>
    </location>
</feature>
<accession>A0A553NQ40</accession>
<dbReference type="PRINTS" id="PR01850">
    <property type="entry name" value="GROUCHOFAMLY"/>
</dbReference>
<evidence type="ECO:0000256" key="3">
    <source>
        <dbReference type="ARBA" id="ARBA00022574"/>
    </source>
</evidence>
<feature type="region of interest" description="Disordered" evidence="8">
    <location>
        <begin position="1"/>
        <end position="69"/>
    </location>
</feature>
<evidence type="ECO:0000256" key="5">
    <source>
        <dbReference type="ARBA" id="ARBA00023242"/>
    </source>
</evidence>
<feature type="compositionally biased region" description="Pro residues" evidence="8">
    <location>
        <begin position="186"/>
        <end position="198"/>
    </location>
</feature>
<keyword evidence="3 6" id="KW-0853">WD repeat</keyword>
<organism evidence="10 11">
    <name type="scientific">Tigriopus californicus</name>
    <name type="common">Marine copepod</name>
    <dbReference type="NCBI Taxonomy" id="6832"/>
    <lineage>
        <taxon>Eukaryota</taxon>
        <taxon>Metazoa</taxon>
        <taxon>Ecdysozoa</taxon>
        <taxon>Arthropoda</taxon>
        <taxon>Crustacea</taxon>
        <taxon>Multicrustacea</taxon>
        <taxon>Hexanauplia</taxon>
        <taxon>Copepoda</taxon>
        <taxon>Harpacticoida</taxon>
        <taxon>Harpacticidae</taxon>
        <taxon>Tigriopus</taxon>
    </lineage>
</organism>
<keyword evidence="5" id="KW-0539">Nucleus</keyword>
<keyword evidence="11" id="KW-1185">Reference proteome</keyword>
<feature type="region of interest" description="Disordered" evidence="8">
    <location>
        <begin position="179"/>
        <end position="198"/>
    </location>
</feature>
<evidence type="ECO:0000313" key="10">
    <source>
        <dbReference type="EMBL" id="TRY67558.1"/>
    </source>
</evidence>
<feature type="compositionally biased region" description="Low complexity" evidence="8">
    <location>
        <begin position="370"/>
        <end position="384"/>
    </location>
</feature>
<dbReference type="GO" id="GO:0005667">
    <property type="term" value="C:transcription regulator complex"/>
    <property type="evidence" value="ECO:0007669"/>
    <property type="project" value="TreeGrafter"/>
</dbReference>
<evidence type="ECO:0000256" key="7">
    <source>
        <dbReference type="SAM" id="Coils"/>
    </source>
</evidence>
<evidence type="ECO:0000256" key="2">
    <source>
        <dbReference type="ARBA" id="ARBA00005969"/>
    </source>
</evidence>
<sequence>MFGGPSRHPVGPNPFPGGIPPGMSLPPGLNPGGPRIDMPPNGGMPPHNPRDHPGQGMNNDKGGPGGGQMKLGIAETCERIKEEFNFIQNQYHSLKLECEKLAQEKTEMQRHYVMYYEMSYGLNVEMHKQTEIGKRLDAILRQVLPFLSAEHQQQVAMAVERAKQITMAELNAAMQQQAAAGSGLPGMPPGMPPPGTPGLPPGLGGMPGVPPSSMAGGLLSLAGHPAAAAAAAASAAVSSAAGIHPLMHRASLGGHDVKEEKPSLNAMEERMKHSASASPRPHRDTASVSSSRARSPRSPVRASTPNDDGHGPGKRIKTEDHSRKSGHESDSGDKSDGDLVVDVGNEDEPPRSNGDHRVENGPSSGRNERPSSNLSSSSRSTPSLKPKEGASNSDKPGTPSGSKPPTPNGQAPMANGKPPTPGVFGQGFPPRPPGDLGGFPYQNGIPPVGLPGAFGPRPALPDIGAPRMPGNGGANGSLNGISSNGTNGKPAYSFHVGTDNHLQPVSFPHDALTAQGIPRHARQINTLQHGEVVCAVTMSNPTKYVYTGGKGCVKVWDVTQPGNKTPISQLDCLQRDNYIRSIKLLPDGRTLVVGGEASTLSIWDLAAPTPRIKAELTSGAPACYALAISPDSKVCFSCCSDGNIAVWDLHNQTLVRQFQGHTDGASCIDISADGTKLWTGGLDNTVRSWDLREGRQLQQHDFSSQIFCLGYCPTGDWLAVGMESSNVEVLHCSKPDKYQLHLHESCVLSLKFAHSGKWFASTGKDNLLNAWRTPYGASIFVSKETSSVLSCDISSDDKFIVTGSGDKKATVYEVIY</sequence>
<dbReference type="AlphaFoldDB" id="A0A553NQ40"/>
<name>A0A553NQ40_TIGCA</name>
<dbReference type="PANTHER" id="PTHR10814:SF21">
    <property type="entry name" value="PROTEIN GROUCHO"/>
    <property type="match status" value="1"/>
</dbReference>
<feature type="region of interest" description="Disordered" evidence="8">
    <location>
        <begin position="263"/>
        <end position="439"/>
    </location>
</feature>
<evidence type="ECO:0000256" key="8">
    <source>
        <dbReference type="SAM" id="MobiDB-lite"/>
    </source>
</evidence>
<dbReference type="Pfam" id="PF03920">
    <property type="entry name" value="TLE_N"/>
    <property type="match status" value="1"/>
</dbReference>
<dbReference type="PROSITE" id="PS50082">
    <property type="entry name" value="WD_REPEATS_2"/>
    <property type="match status" value="4"/>
</dbReference>
<dbReference type="PANTHER" id="PTHR10814">
    <property type="entry name" value="TRANSDUCIN-LIKE ENHANCER PROTEIN"/>
    <property type="match status" value="1"/>
</dbReference>
<dbReference type="SUPFAM" id="SSF50978">
    <property type="entry name" value="WD40 repeat-like"/>
    <property type="match status" value="1"/>
</dbReference>
<keyword evidence="7" id="KW-0175">Coiled coil</keyword>
<dbReference type="InterPro" id="IPR009146">
    <property type="entry name" value="Groucho_enhance"/>
</dbReference>
<dbReference type="Pfam" id="PF00400">
    <property type="entry name" value="WD40"/>
    <property type="match status" value="6"/>
</dbReference>
<dbReference type="Proteomes" id="UP000318571">
    <property type="component" value="Chromosome 4"/>
</dbReference>
<proteinExistence type="inferred from homology"/>
<protein>
    <recommendedName>
        <fullName evidence="9">Groucho/TLE N-terminal Q-rich domain-containing protein</fullName>
    </recommendedName>
</protein>
<dbReference type="OMA" id="AENGPVD"/>
<dbReference type="Gene3D" id="2.130.10.10">
    <property type="entry name" value="YVTN repeat-like/Quinoprotein amine dehydrogenase"/>
    <property type="match status" value="1"/>
</dbReference>
<comment type="caution">
    <text evidence="10">The sequence shown here is derived from an EMBL/GenBank/DDBJ whole genome shotgun (WGS) entry which is preliminary data.</text>
</comment>
<feature type="repeat" description="WD" evidence="6">
    <location>
        <begin position="616"/>
        <end position="657"/>
    </location>
</feature>
<reference evidence="10 11" key="1">
    <citation type="journal article" date="2018" name="Nat. Ecol. Evol.">
        <title>Genomic signatures of mitonuclear coevolution across populations of Tigriopus californicus.</title>
        <authorList>
            <person name="Barreto F.S."/>
            <person name="Watson E.T."/>
            <person name="Lima T.G."/>
            <person name="Willett C.S."/>
            <person name="Edmands S."/>
            <person name="Li W."/>
            <person name="Burton R.S."/>
        </authorList>
    </citation>
    <scope>NUCLEOTIDE SEQUENCE [LARGE SCALE GENOMIC DNA]</scope>
    <source>
        <strain evidence="10 11">San Diego</strain>
    </source>
</reference>
<dbReference type="GO" id="GO:0005634">
    <property type="term" value="C:nucleus"/>
    <property type="evidence" value="ECO:0007669"/>
    <property type="project" value="UniProtKB-SubCell"/>
</dbReference>
<evidence type="ECO:0000256" key="4">
    <source>
        <dbReference type="ARBA" id="ARBA00022737"/>
    </source>
</evidence>
<evidence type="ECO:0000256" key="1">
    <source>
        <dbReference type="ARBA" id="ARBA00004123"/>
    </source>
</evidence>
<dbReference type="FunFam" id="2.130.10.10:FF:000001">
    <property type="entry name" value="transducin-like enhancer protein 3 isoform X1"/>
    <property type="match status" value="1"/>
</dbReference>